<dbReference type="SUPFAM" id="SSF56317">
    <property type="entry name" value="Carbon-nitrogen hydrolase"/>
    <property type="match status" value="1"/>
</dbReference>
<evidence type="ECO:0000256" key="5">
    <source>
        <dbReference type="ARBA" id="ARBA00022840"/>
    </source>
</evidence>
<dbReference type="RefSeq" id="WP_158066213.1">
    <property type="nucleotide sequence ID" value="NZ_CP042829.1"/>
</dbReference>
<evidence type="ECO:0000256" key="10">
    <source>
        <dbReference type="RuleBase" id="RU003811"/>
    </source>
</evidence>
<evidence type="ECO:0000256" key="7">
    <source>
        <dbReference type="HAMAP-Rule" id="MF_02090"/>
    </source>
</evidence>
<keyword evidence="4 7" id="KW-0547">Nucleotide-binding</keyword>
<comment type="caution">
    <text evidence="7">Lacks conserved residue(s) required for the propagation of feature annotation.</text>
</comment>
<dbReference type="InterPro" id="IPR014729">
    <property type="entry name" value="Rossmann-like_a/b/a_fold"/>
</dbReference>
<evidence type="ECO:0000256" key="3">
    <source>
        <dbReference type="ARBA" id="ARBA00022598"/>
    </source>
</evidence>
<evidence type="ECO:0000256" key="2">
    <source>
        <dbReference type="ARBA" id="ARBA00007145"/>
    </source>
</evidence>
<evidence type="ECO:0000313" key="13">
    <source>
        <dbReference type="EMBL" id="QFG02280.1"/>
    </source>
</evidence>
<accession>A0ABX6BZW3</accession>
<feature type="active site" description="Proton acceptor; for glutaminase activity" evidence="7">
    <location>
        <position position="44"/>
    </location>
</feature>
<evidence type="ECO:0000256" key="9">
    <source>
        <dbReference type="PROSITE-ProRule" id="PRU10139"/>
    </source>
</evidence>
<keyword evidence="14" id="KW-1185">Reference proteome</keyword>
<dbReference type="EMBL" id="CP042829">
    <property type="protein sequence ID" value="QFG02280.1"/>
    <property type="molecule type" value="Genomic_DNA"/>
</dbReference>
<dbReference type="NCBIfam" id="TIGR00552">
    <property type="entry name" value="nadE"/>
    <property type="match status" value="1"/>
</dbReference>
<feature type="binding site" evidence="7">
    <location>
        <position position="117"/>
    </location>
    <ligand>
        <name>L-glutamine</name>
        <dbReference type="ChEBI" id="CHEBI:58359"/>
    </ligand>
</feature>
<feature type="active site" description="For glutaminase activity" evidence="7">
    <location>
        <position position="111"/>
    </location>
</feature>
<reference evidence="13 14" key="1">
    <citation type="submission" date="2019-10" db="EMBL/GenBank/DDBJ databases">
        <title>Thermopilla bonchosmolovskayae gen. nov., sp. nov., a moderately thermophilic Chloroflexi bacterium from a Chukotka hot spring (Arctic, Russia), representing a novel classis Thermopillaia, which include previously uncultivated lineage OLB14.</title>
        <authorList>
            <person name="Kochetkova T.V."/>
            <person name="Zayulina K.S."/>
            <person name="Zhigarkov V.S."/>
            <person name="Minaev N.V."/>
            <person name="Novikov A."/>
            <person name="Toshchakov S.V."/>
            <person name="Elcheninov A.G."/>
            <person name="Kublanov I.V."/>
        </authorList>
    </citation>
    <scope>NUCLEOTIDE SEQUENCE [LARGE SCALE GENOMIC DNA]</scope>
    <source>
        <strain evidence="13 14">3753O</strain>
    </source>
</reference>
<evidence type="ECO:0000256" key="6">
    <source>
        <dbReference type="ARBA" id="ARBA00023027"/>
    </source>
</evidence>
<dbReference type="CDD" id="cd00553">
    <property type="entry name" value="NAD_synthase"/>
    <property type="match status" value="1"/>
</dbReference>
<evidence type="ECO:0000256" key="11">
    <source>
        <dbReference type="SAM" id="MobiDB-lite"/>
    </source>
</evidence>
<comment type="similarity">
    <text evidence="10">Belongs to the NAD synthetase family.</text>
</comment>
<keyword evidence="5 7" id="KW-0067">ATP-binding</keyword>
<evidence type="ECO:0000259" key="12">
    <source>
        <dbReference type="PROSITE" id="PS50263"/>
    </source>
</evidence>
<feature type="binding site" evidence="7">
    <location>
        <position position="407"/>
    </location>
    <ligand>
        <name>deamido-NAD(+)</name>
        <dbReference type="ChEBI" id="CHEBI:58437"/>
        <note>ligand shared between two neighboring subunits</note>
    </ligand>
</feature>
<dbReference type="PANTHER" id="PTHR23090:SF9">
    <property type="entry name" value="GLUTAMINE-DEPENDENT NAD(+) SYNTHETASE"/>
    <property type="match status" value="1"/>
</dbReference>
<dbReference type="InterPro" id="IPR014445">
    <property type="entry name" value="Gln-dep_NAD_synthase"/>
</dbReference>
<dbReference type="InterPro" id="IPR000132">
    <property type="entry name" value="Nitrilase/CN_hydratase_CS"/>
</dbReference>
<feature type="binding site" evidence="7">
    <location>
        <begin position="324"/>
        <end position="331"/>
    </location>
    <ligand>
        <name>ATP</name>
        <dbReference type="ChEBI" id="CHEBI:30616"/>
    </ligand>
</feature>
<dbReference type="EC" id="6.3.5.1" evidence="7 8"/>
<dbReference type="GO" id="GO:0003952">
    <property type="term" value="F:NAD+ synthase (glutamine-hydrolyzing) activity"/>
    <property type="evidence" value="ECO:0007669"/>
    <property type="project" value="UniProtKB-EC"/>
</dbReference>
<dbReference type="Gene3D" id="3.40.50.620">
    <property type="entry name" value="HUPs"/>
    <property type="match status" value="1"/>
</dbReference>
<evidence type="ECO:0000256" key="4">
    <source>
        <dbReference type="ARBA" id="ARBA00022741"/>
    </source>
</evidence>
<feature type="region of interest" description="Disordered" evidence="11">
    <location>
        <begin position="480"/>
        <end position="499"/>
    </location>
</feature>
<dbReference type="InterPro" id="IPR036526">
    <property type="entry name" value="C-N_Hydrolase_sf"/>
</dbReference>
<feature type="binding site" evidence="7">
    <location>
        <position position="548"/>
    </location>
    <ligand>
        <name>deamido-NAD(+)</name>
        <dbReference type="ChEBI" id="CHEBI:58437"/>
        <note>ligand shared between two neighboring subunits</note>
    </ligand>
</feature>
<feature type="active site" description="Nucleophile; for glutaminase activity" evidence="7">
    <location>
        <position position="147"/>
    </location>
</feature>
<sequence>MKALRLGLAQINTTVGDLEGNTEKIRAQLAAARAAGCDIVAFPELAVTGYPPEDLVLRRAFCEASREATAGLAEATRGLVAVVGFVDWRDDDAYNAAAVFADGRWVDTYDKQRLPNYGVFDEERYFRAGRRTAVYRAGGVRFGVSICEDIWYPGAPLDAMALAGAELCININASPYHRGKARERERMLATRAADNSIAVAYLNAVGGQDELVFDGASVVMDAEGRTVARARQFAEELLVVDVDLDEVAQRRLHDPRRRVELRARDWETGAEFVDLGVALETSREPAMGGAMAALMDEEEEVWSALVLATRDYLRKTGFREAIIGLSGGIDSAVVAAVAVDAIGAERVIGVSMPSRYSSEHSKEDARALAENLGIRFLTIPIEPAHAAMLEMMADVFEGSDPGTAEENLQARQRGNVLMTLSNKTGAIVLTTGNKSEMATGYATLYGDMAGGYAVLKDVPKTLVYRLARWRNARAGKPWIPERSITKPPSAELRPGQLDQDSLPPYEVLDPILEAYVEDDRTVDEIVAMGFERATVERVVRMVDRNEYKRRQAAPGVKITPRAFGRDRRLPLAAKYR</sequence>
<feature type="domain" description="CN hydrolase" evidence="12">
    <location>
        <begin position="4"/>
        <end position="244"/>
    </location>
</feature>
<dbReference type="InterPro" id="IPR003010">
    <property type="entry name" value="C-N_Hydrolase"/>
</dbReference>
<dbReference type="Gene3D" id="3.60.110.10">
    <property type="entry name" value="Carbon-nitrogen hydrolase"/>
    <property type="match status" value="1"/>
</dbReference>
<evidence type="ECO:0000256" key="8">
    <source>
        <dbReference type="PIRNR" id="PIRNR006630"/>
    </source>
</evidence>
<evidence type="ECO:0000313" key="14">
    <source>
        <dbReference type="Proteomes" id="UP000326331"/>
    </source>
</evidence>
<feature type="binding site" evidence="7">
    <location>
        <position position="431"/>
    </location>
    <ligand>
        <name>ATP</name>
        <dbReference type="ChEBI" id="CHEBI:30616"/>
    </ligand>
</feature>
<dbReference type="InterPro" id="IPR022310">
    <property type="entry name" value="NAD/GMP_synthase"/>
</dbReference>
<dbReference type="Pfam" id="PF02540">
    <property type="entry name" value="NAD_synthase"/>
    <property type="match status" value="1"/>
</dbReference>
<dbReference type="NCBIfam" id="NF010588">
    <property type="entry name" value="PRK13981.1"/>
    <property type="match status" value="1"/>
</dbReference>
<protein>
    <recommendedName>
        <fullName evidence="7 8">Glutamine-dependent NAD(+) synthetase</fullName>
        <ecNumber evidence="7 8">6.3.5.1</ecNumber>
    </recommendedName>
    <alternativeName>
        <fullName evidence="7 8">NAD(+) synthase [glutamine-hydrolyzing]</fullName>
    </alternativeName>
</protein>
<evidence type="ECO:0000256" key="1">
    <source>
        <dbReference type="ARBA" id="ARBA00005188"/>
    </source>
</evidence>
<dbReference type="HAMAP" id="MF_02090">
    <property type="entry name" value="NadE_glutamine_dep"/>
    <property type="match status" value="1"/>
</dbReference>
<dbReference type="PIRSF" id="PIRSF006630">
    <property type="entry name" value="NADS_GAT"/>
    <property type="match status" value="1"/>
</dbReference>
<comment type="function">
    <text evidence="7">Catalyzes the ATP-dependent amidation of deamido-NAD to form NAD. Uses L-glutamine as a nitrogen source.</text>
</comment>
<dbReference type="CDD" id="cd07570">
    <property type="entry name" value="GAT_Gln-NAD-synth"/>
    <property type="match status" value="1"/>
</dbReference>
<feature type="active site" description="Proton acceptor" evidence="9">
    <location>
        <position position="44"/>
    </location>
</feature>
<dbReference type="SUPFAM" id="SSF52402">
    <property type="entry name" value="Adenine nucleotide alpha hydrolases-like"/>
    <property type="match status" value="1"/>
</dbReference>
<dbReference type="Pfam" id="PF00795">
    <property type="entry name" value="CN_hydrolase"/>
    <property type="match status" value="1"/>
</dbReference>
<comment type="similarity">
    <text evidence="2 7 8">In the C-terminal section; belongs to the NAD synthetase family.</text>
</comment>
<keyword evidence="6 7" id="KW-0520">NAD</keyword>
<dbReference type="InterPro" id="IPR003694">
    <property type="entry name" value="NAD_synthase"/>
</dbReference>
<comment type="pathway">
    <text evidence="1 7 8">Cofactor biosynthesis; NAD(+) biosynthesis; NAD(+) from deamido-NAD(+) (L-Gln route): step 1/1.</text>
</comment>
<organism evidence="13 14">
    <name type="scientific">Tepidiforma bonchosmolovskayae</name>
    <dbReference type="NCBI Taxonomy" id="2601677"/>
    <lineage>
        <taxon>Bacteria</taxon>
        <taxon>Bacillati</taxon>
        <taxon>Chloroflexota</taxon>
        <taxon>Tepidiformia</taxon>
        <taxon>Tepidiformales</taxon>
        <taxon>Tepidiformaceae</taxon>
        <taxon>Tepidiforma</taxon>
    </lineage>
</organism>
<name>A0ABX6BZW3_9CHLR</name>
<feature type="binding site" evidence="7">
    <location>
        <position position="436"/>
    </location>
    <ligand>
        <name>deamido-NAD(+)</name>
        <dbReference type="ChEBI" id="CHEBI:58437"/>
        <note>ligand shared between two neighboring subunits</note>
    </ligand>
</feature>
<dbReference type="PROSITE" id="PS50263">
    <property type="entry name" value="CN_HYDROLASE"/>
    <property type="match status" value="1"/>
</dbReference>
<proteinExistence type="inferred from homology"/>
<comment type="catalytic activity">
    <reaction evidence="7 8">
        <text>deamido-NAD(+) + L-glutamine + ATP + H2O = L-glutamate + AMP + diphosphate + NAD(+) + H(+)</text>
        <dbReference type="Rhea" id="RHEA:24384"/>
        <dbReference type="ChEBI" id="CHEBI:15377"/>
        <dbReference type="ChEBI" id="CHEBI:15378"/>
        <dbReference type="ChEBI" id="CHEBI:29985"/>
        <dbReference type="ChEBI" id="CHEBI:30616"/>
        <dbReference type="ChEBI" id="CHEBI:33019"/>
        <dbReference type="ChEBI" id="CHEBI:57540"/>
        <dbReference type="ChEBI" id="CHEBI:58359"/>
        <dbReference type="ChEBI" id="CHEBI:58437"/>
        <dbReference type="ChEBI" id="CHEBI:456215"/>
        <dbReference type="EC" id="6.3.5.1"/>
    </reaction>
</comment>
<dbReference type="PANTHER" id="PTHR23090">
    <property type="entry name" value="NH 3 /GLUTAMINE-DEPENDENT NAD + SYNTHETASE"/>
    <property type="match status" value="1"/>
</dbReference>
<gene>
    <name evidence="7" type="primary">nadE</name>
    <name evidence="13" type="ORF">Tbon_02895</name>
</gene>
<dbReference type="PROSITE" id="PS00920">
    <property type="entry name" value="NITRIL_CHT_1"/>
    <property type="match status" value="1"/>
</dbReference>
<keyword evidence="3 7" id="KW-0436">Ligase</keyword>
<feature type="binding site" evidence="7">
    <location>
        <position position="174"/>
    </location>
    <ligand>
        <name>L-glutamine</name>
        <dbReference type="ChEBI" id="CHEBI:58359"/>
    </ligand>
</feature>
<feature type="binding site" evidence="7">
    <location>
        <position position="180"/>
    </location>
    <ligand>
        <name>L-glutamine</name>
        <dbReference type="ChEBI" id="CHEBI:58359"/>
    </ligand>
</feature>
<dbReference type="Proteomes" id="UP000326331">
    <property type="component" value="Chromosome"/>
</dbReference>